<evidence type="ECO:0000313" key="5">
    <source>
        <dbReference type="EMBL" id="KDR72264.1"/>
    </source>
</evidence>
<dbReference type="PROSITE" id="PS00061">
    <property type="entry name" value="ADH_SHORT"/>
    <property type="match status" value="1"/>
</dbReference>
<protein>
    <submittedName>
        <fullName evidence="5">Uncharacterized protein</fullName>
    </submittedName>
</protein>
<dbReference type="OrthoDB" id="2102561at2759"/>
<dbReference type="PANTHER" id="PTHR44169">
    <property type="entry name" value="NADPH-DEPENDENT 1-ACYLDIHYDROXYACETONE PHOSPHATE REDUCTASE"/>
    <property type="match status" value="1"/>
</dbReference>
<evidence type="ECO:0000256" key="1">
    <source>
        <dbReference type="ARBA" id="ARBA00006484"/>
    </source>
</evidence>
<dbReference type="PRINTS" id="PR00080">
    <property type="entry name" value="SDRFAMILY"/>
</dbReference>
<gene>
    <name evidence="5" type="ORF">GALMADRAFT_253091</name>
</gene>
<dbReference type="PANTHER" id="PTHR44169:SF6">
    <property type="entry name" value="NADPH-DEPENDENT 1-ACYLDIHYDROXYACETONE PHOSPHATE REDUCTASE"/>
    <property type="match status" value="1"/>
</dbReference>
<dbReference type="AlphaFoldDB" id="A0A067SX31"/>
<dbReference type="GO" id="GO:0016491">
    <property type="term" value="F:oxidoreductase activity"/>
    <property type="evidence" value="ECO:0007669"/>
    <property type="project" value="UniProtKB-KW"/>
</dbReference>
<keyword evidence="6" id="KW-1185">Reference proteome</keyword>
<evidence type="ECO:0000256" key="2">
    <source>
        <dbReference type="ARBA" id="ARBA00022857"/>
    </source>
</evidence>
<dbReference type="CDD" id="cd05374">
    <property type="entry name" value="17beta-HSD-like_SDR_c"/>
    <property type="match status" value="1"/>
</dbReference>
<dbReference type="InterPro" id="IPR020904">
    <property type="entry name" value="Sc_DH/Rdtase_CS"/>
</dbReference>
<evidence type="ECO:0000256" key="3">
    <source>
        <dbReference type="ARBA" id="ARBA00023002"/>
    </source>
</evidence>
<keyword evidence="2" id="KW-0521">NADP</keyword>
<name>A0A067SX31_GALM3</name>
<dbReference type="Gene3D" id="3.40.50.720">
    <property type="entry name" value="NAD(P)-binding Rossmann-like Domain"/>
    <property type="match status" value="1"/>
</dbReference>
<dbReference type="InterPro" id="IPR036291">
    <property type="entry name" value="NAD(P)-bd_dom_sf"/>
</dbReference>
<organism evidence="5 6">
    <name type="scientific">Galerina marginata (strain CBS 339.88)</name>
    <dbReference type="NCBI Taxonomy" id="685588"/>
    <lineage>
        <taxon>Eukaryota</taxon>
        <taxon>Fungi</taxon>
        <taxon>Dikarya</taxon>
        <taxon>Basidiomycota</taxon>
        <taxon>Agaricomycotina</taxon>
        <taxon>Agaricomycetes</taxon>
        <taxon>Agaricomycetidae</taxon>
        <taxon>Agaricales</taxon>
        <taxon>Agaricineae</taxon>
        <taxon>Strophariaceae</taxon>
        <taxon>Galerina</taxon>
    </lineage>
</organism>
<reference evidence="6" key="1">
    <citation type="journal article" date="2014" name="Proc. Natl. Acad. Sci. U.S.A.">
        <title>Extensive sampling of basidiomycete genomes demonstrates inadequacy of the white-rot/brown-rot paradigm for wood decay fungi.</title>
        <authorList>
            <person name="Riley R."/>
            <person name="Salamov A.A."/>
            <person name="Brown D.W."/>
            <person name="Nagy L.G."/>
            <person name="Floudas D."/>
            <person name="Held B.W."/>
            <person name="Levasseur A."/>
            <person name="Lombard V."/>
            <person name="Morin E."/>
            <person name="Otillar R."/>
            <person name="Lindquist E.A."/>
            <person name="Sun H."/>
            <person name="LaButti K.M."/>
            <person name="Schmutz J."/>
            <person name="Jabbour D."/>
            <person name="Luo H."/>
            <person name="Baker S.E."/>
            <person name="Pisabarro A.G."/>
            <person name="Walton J.D."/>
            <person name="Blanchette R.A."/>
            <person name="Henrissat B."/>
            <person name="Martin F."/>
            <person name="Cullen D."/>
            <person name="Hibbett D.S."/>
            <person name="Grigoriev I.V."/>
        </authorList>
    </citation>
    <scope>NUCLEOTIDE SEQUENCE [LARGE SCALE GENOMIC DNA]</scope>
    <source>
        <strain evidence="6">CBS 339.88</strain>
    </source>
</reference>
<dbReference type="Pfam" id="PF00106">
    <property type="entry name" value="adh_short"/>
    <property type="match status" value="1"/>
</dbReference>
<accession>A0A067SX31</accession>
<proteinExistence type="inferred from homology"/>
<keyword evidence="3" id="KW-0560">Oxidoreductase</keyword>
<sequence>MSAQLPENTRVVFITGCSNGGIGSSLAAEFARSGCLVYASARSLGSLSDLDDNIRKLELDVTHDASCEQTVNAIYEATGRIDIFVSNAGISSIGALLDVSIETSQRIMDTNYFGTVRLVRLIGTRMALRGKGLIIPIGSTAGELPIPFKGHYNASKAALHSFTETLGEELRPFGVNVMLCAPGTVRSNIANNEAKNFERNLPQDSLYSGYKKQMNHVLFYGQNTSPMATDQFAKVFVRTAVSPHPPPYMTAGGTTTLWAFLKWLPRPKAIRMIWNSTVEKAK</sequence>
<evidence type="ECO:0000256" key="4">
    <source>
        <dbReference type="RuleBase" id="RU000363"/>
    </source>
</evidence>
<dbReference type="STRING" id="685588.A0A067SX31"/>
<dbReference type="HOGENOM" id="CLU_010194_2_9_1"/>
<dbReference type="GO" id="GO:0005783">
    <property type="term" value="C:endoplasmic reticulum"/>
    <property type="evidence" value="ECO:0007669"/>
    <property type="project" value="TreeGrafter"/>
</dbReference>
<dbReference type="Proteomes" id="UP000027222">
    <property type="component" value="Unassembled WGS sequence"/>
</dbReference>
<dbReference type="PRINTS" id="PR00081">
    <property type="entry name" value="GDHRDH"/>
</dbReference>
<comment type="similarity">
    <text evidence="1 4">Belongs to the short-chain dehydrogenases/reductases (SDR) family.</text>
</comment>
<dbReference type="InterPro" id="IPR002347">
    <property type="entry name" value="SDR_fam"/>
</dbReference>
<dbReference type="SUPFAM" id="SSF51735">
    <property type="entry name" value="NAD(P)-binding Rossmann-fold domains"/>
    <property type="match status" value="1"/>
</dbReference>
<dbReference type="EMBL" id="KL142389">
    <property type="protein sequence ID" value="KDR72264.1"/>
    <property type="molecule type" value="Genomic_DNA"/>
</dbReference>
<evidence type="ECO:0000313" key="6">
    <source>
        <dbReference type="Proteomes" id="UP000027222"/>
    </source>
</evidence>